<accession>A0A850SYA7</accession>
<organism evidence="1 2">
    <name type="scientific">Desulfobacter latus</name>
    <dbReference type="NCBI Taxonomy" id="2292"/>
    <lineage>
        <taxon>Bacteria</taxon>
        <taxon>Pseudomonadati</taxon>
        <taxon>Thermodesulfobacteriota</taxon>
        <taxon>Desulfobacteria</taxon>
        <taxon>Desulfobacterales</taxon>
        <taxon>Desulfobacteraceae</taxon>
        <taxon>Desulfobacter</taxon>
    </lineage>
</organism>
<protein>
    <submittedName>
        <fullName evidence="1">Uncharacterized protein</fullName>
    </submittedName>
</protein>
<reference evidence="1 2" key="1">
    <citation type="submission" date="2020-06" db="EMBL/GenBank/DDBJ databases">
        <title>High-quality draft genome of sulfate reducer Desulfobacter latus type strain AcrS2 isolated from marine sediment.</title>
        <authorList>
            <person name="Hoppe M."/>
            <person name="Larsen C.K."/>
            <person name="Marshall I.P.G."/>
            <person name="Schramm A."/>
            <person name="Marietou A.G."/>
        </authorList>
    </citation>
    <scope>NUCLEOTIDE SEQUENCE [LARGE SCALE GENOMIC DNA]</scope>
    <source>
        <strain evidence="1 2">AcRS2</strain>
    </source>
</reference>
<proteinExistence type="predicted"/>
<sequence length="292" mass="32254">MNNSFKRIKSVFEVYEGHTDVGTSGVVNNLPNFVYSDASSKYILAEMIQPDFIIDGSLFLATATKKIITDTELINAGIHGKVVAYDICMELKALQAVSRHVMVTHSLKVRIYGIEQGGSLFYMIKDEFITQGNASFIRTPNLQGGLEYLSDYLTAAVLRDLSTLLLGRSFRMCGPSQDNSNIPSYSNDMDQKALSIKLKKTKDGICAQVKPLPGKQSSLNGRIGFYWRQFASNEGLDIPIGPALFSSFPAQDLKKGPCTICLPAHYIVPHAKTFELEIRTEPSKKWLGTGVI</sequence>
<evidence type="ECO:0000313" key="2">
    <source>
        <dbReference type="Proteomes" id="UP000553343"/>
    </source>
</evidence>
<gene>
    <name evidence="1" type="ORF">HXW94_14500</name>
</gene>
<dbReference type="EMBL" id="JACADJ010000062">
    <property type="protein sequence ID" value="NWH06179.1"/>
    <property type="molecule type" value="Genomic_DNA"/>
</dbReference>
<dbReference type="RefSeq" id="WP_178367631.1">
    <property type="nucleotide sequence ID" value="NZ_JACADJ010000062.1"/>
</dbReference>
<evidence type="ECO:0000313" key="1">
    <source>
        <dbReference type="EMBL" id="NWH06179.1"/>
    </source>
</evidence>
<keyword evidence="2" id="KW-1185">Reference proteome</keyword>
<comment type="caution">
    <text evidence="1">The sequence shown here is derived from an EMBL/GenBank/DDBJ whole genome shotgun (WGS) entry which is preliminary data.</text>
</comment>
<dbReference type="AlphaFoldDB" id="A0A850SYA7"/>
<dbReference type="Proteomes" id="UP000553343">
    <property type="component" value="Unassembled WGS sequence"/>
</dbReference>
<name>A0A850SYA7_9BACT</name>